<dbReference type="InterPro" id="IPR049712">
    <property type="entry name" value="Poly_export"/>
</dbReference>
<evidence type="ECO:0000256" key="11">
    <source>
        <dbReference type="ARBA" id="ARBA00023136"/>
    </source>
</evidence>
<evidence type="ECO:0000256" key="8">
    <source>
        <dbReference type="ARBA" id="ARBA00023047"/>
    </source>
</evidence>
<dbReference type="Pfam" id="PF02563">
    <property type="entry name" value="Poly_export"/>
    <property type="match status" value="1"/>
</dbReference>
<keyword evidence="13" id="KW-0998">Cell outer membrane</keyword>
<evidence type="ECO:0000256" key="7">
    <source>
        <dbReference type="ARBA" id="ARBA00022729"/>
    </source>
</evidence>
<dbReference type="GO" id="GO:0046930">
    <property type="term" value="C:pore complex"/>
    <property type="evidence" value="ECO:0007669"/>
    <property type="project" value="UniProtKB-KW"/>
</dbReference>
<dbReference type="PANTHER" id="PTHR33619">
    <property type="entry name" value="POLYSACCHARIDE EXPORT PROTEIN GFCE-RELATED"/>
    <property type="match status" value="1"/>
</dbReference>
<dbReference type="PANTHER" id="PTHR33619:SF3">
    <property type="entry name" value="POLYSACCHARIDE EXPORT PROTEIN GFCE-RELATED"/>
    <property type="match status" value="1"/>
</dbReference>
<dbReference type="GO" id="GO:0006811">
    <property type="term" value="P:monoatomic ion transport"/>
    <property type="evidence" value="ECO:0007669"/>
    <property type="project" value="UniProtKB-KW"/>
</dbReference>
<dbReference type="AlphaFoldDB" id="A0A4U3KY49"/>
<accession>A0A4U3KY49</accession>
<evidence type="ECO:0000259" key="16">
    <source>
        <dbReference type="Pfam" id="PF02563"/>
    </source>
</evidence>
<evidence type="ECO:0008006" key="20">
    <source>
        <dbReference type="Google" id="ProtNLM"/>
    </source>
</evidence>
<evidence type="ECO:0000256" key="4">
    <source>
        <dbReference type="ARBA" id="ARBA00022452"/>
    </source>
</evidence>
<evidence type="ECO:0000256" key="5">
    <source>
        <dbReference type="ARBA" id="ARBA00022597"/>
    </source>
</evidence>
<name>A0A4U3KY49_9BACT</name>
<evidence type="ECO:0000259" key="17">
    <source>
        <dbReference type="Pfam" id="PF22461"/>
    </source>
</evidence>
<dbReference type="GO" id="GO:0015288">
    <property type="term" value="F:porin activity"/>
    <property type="evidence" value="ECO:0007669"/>
    <property type="project" value="UniProtKB-KW"/>
</dbReference>
<sequence>MRYFLNTISLVYLFILFLSLTSCSTNKNVTYFKDFADTAKKTSVLLANFNYPRIQTDDILNITIQTIDPTTNTLLNAPNTFTPAAIAGSINSGGQQSAVPGYLVDQNGEIELPFTGKVKVIGLTTVEAKELIRQKMVAYVKEPIVNVKFANFKVTVIGEVTRPGTYIIPNEKVSILDALGLAGDLTIYGKRENILLLRDTINNVKNLVHLDLNSKDVISSPYYYLQSNDVIYVEPNKAKINNSDATRNRNITLIASGLSVLIVLFSRVKF</sequence>
<keyword evidence="9" id="KW-0406">Ion transport</keyword>
<comment type="similarity">
    <text evidence="2">Belongs to the BexD/CtrA/VexA family.</text>
</comment>
<evidence type="ECO:0000313" key="18">
    <source>
        <dbReference type="EMBL" id="TKK67400.1"/>
    </source>
</evidence>
<keyword evidence="14" id="KW-0449">Lipoprotein</keyword>
<evidence type="ECO:0000256" key="15">
    <source>
        <dbReference type="SAM" id="Phobius"/>
    </source>
</evidence>
<keyword evidence="19" id="KW-1185">Reference proteome</keyword>
<keyword evidence="4" id="KW-1134">Transmembrane beta strand</keyword>
<keyword evidence="6 15" id="KW-0812">Transmembrane</keyword>
<organism evidence="18 19">
    <name type="scientific">Ilyomonas limi</name>
    <dbReference type="NCBI Taxonomy" id="2575867"/>
    <lineage>
        <taxon>Bacteria</taxon>
        <taxon>Pseudomonadati</taxon>
        <taxon>Bacteroidota</taxon>
        <taxon>Chitinophagia</taxon>
        <taxon>Chitinophagales</taxon>
        <taxon>Chitinophagaceae</taxon>
        <taxon>Ilyomonas</taxon>
    </lineage>
</organism>
<gene>
    <name evidence="18" type="ORF">FC093_13950</name>
</gene>
<keyword evidence="3" id="KW-0813">Transport</keyword>
<feature type="domain" description="Polysaccharide export protein N-terminal" evidence="16">
    <location>
        <begin position="53"/>
        <end position="148"/>
    </location>
</feature>
<dbReference type="PROSITE" id="PS51257">
    <property type="entry name" value="PROKAR_LIPOPROTEIN"/>
    <property type="match status" value="1"/>
</dbReference>
<keyword evidence="10" id="KW-0626">Porin</keyword>
<keyword evidence="12" id="KW-0564">Palmitate</keyword>
<dbReference type="EMBL" id="SZQL01000011">
    <property type="protein sequence ID" value="TKK67400.1"/>
    <property type="molecule type" value="Genomic_DNA"/>
</dbReference>
<evidence type="ECO:0000256" key="13">
    <source>
        <dbReference type="ARBA" id="ARBA00023237"/>
    </source>
</evidence>
<protein>
    <recommendedName>
        <fullName evidence="20">Polysaccharide export protein</fullName>
    </recommendedName>
</protein>
<keyword evidence="7" id="KW-0732">Signal</keyword>
<evidence type="ECO:0000256" key="14">
    <source>
        <dbReference type="ARBA" id="ARBA00023288"/>
    </source>
</evidence>
<evidence type="ECO:0000256" key="6">
    <source>
        <dbReference type="ARBA" id="ARBA00022692"/>
    </source>
</evidence>
<dbReference type="RefSeq" id="WP_137262416.1">
    <property type="nucleotide sequence ID" value="NZ_SZQL01000011.1"/>
</dbReference>
<dbReference type="Gene3D" id="3.30.1950.10">
    <property type="entry name" value="wza like domain"/>
    <property type="match status" value="1"/>
</dbReference>
<dbReference type="GO" id="GO:0015159">
    <property type="term" value="F:polysaccharide transmembrane transporter activity"/>
    <property type="evidence" value="ECO:0007669"/>
    <property type="project" value="InterPro"/>
</dbReference>
<evidence type="ECO:0000256" key="1">
    <source>
        <dbReference type="ARBA" id="ARBA00004571"/>
    </source>
</evidence>
<dbReference type="Pfam" id="PF22461">
    <property type="entry name" value="SLBB_2"/>
    <property type="match status" value="1"/>
</dbReference>
<dbReference type="OrthoDB" id="662756at2"/>
<keyword evidence="5" id="KW-0762">Sugar transport</keyword>
<dbReference type="Proteomes" id="UP000305848">
    <property type="component" value="Unassembled WGS sequence"/>
</dbReference>
<evidence type="ECO:0000256" key="2">
    <source>
        <dbReference type="ARBA" id="ARBA00009450"/>
    </source>
</evidence>
<keyword evidence="11 15" id="KW-0472">Membrane</keyword>
<keyword evidence="8" id="KW-0625">Polysaccharide transport</keyword>
<comment type="caution">
    <text evidence="18">The sequence shown here is derived from an EMBL/GenBank/DDBJ whole genome shotgun (WGS) entry which is preliminary data.</text>
</comment>
<evidence type="ECO:0000313" key="19">
    <source>
        <dbReference type="Proteomes" id="UP000305848"/>
    </source>
</evidence>
<evidence type="ECO:0000256" key="9">
    <source>
        <dbReference type="ARBA" id="ARBA00023065"/>
    </source>
</evidence>
<evidence type="ECO:0000256" key="12">
    <source>
        <dbReference type="ARBA" id="ARBA00023139"/>
    </source>
</evidence>
<evidence type="ECO:0000256" key="3">
    <source>
        <dbReference type="ARBA" id="ARBA00022448"/>
    </source>
</evidence>
<comment type="subcellular location">
    <subcellularLocation>
        <location evidence="1">Cell outer membrane</location>
        <topology evidence="1">Multi-pass membrane protein</topology>
    </subcellularLocation>
</comment>
<keyword evidence="15" id="KW-1133">Transmembrane helix</keyword>
<reference evidence="18 19" key="1">
    <citation type="submission" date="2019-05" db="EMBL/GenBank/DDBJ databases">
        <title>Panacibacter sp. strain 17mud1-8 Genome sequencing and assembly.</title>
        <authorList>
            <person name="Chhetri G."/>
        </authorList>
    </citation>
    <scope>NUCLEOTIDE SEQUENCE [LARGE SCALE GENOMIC DNA]</scope>
    <source>
        <strain evidence="18 19">17mud1-8</strain>
    </source>
</reference>
<dbReference type="InterPro" id="IPR054765">
    <property type="entry name" value="SLBB_dom"/>
</dbReference>
<dbReference type="GO" id="GO:0009279">
    <property type="term" value="C:cell outer membrane"/>
    <property type="evidence" value="ECO:0007669"/>
    <property type="project" value="UniProtKB-SubCell"/>
</dbReference>
<feature type="transmembrane region" description="Helical" evidence="15">
    <location>
        <begin position="251"/>
        <end position="268"/>
    </location>
</feature>
<feature type="domain" description="SLBB" evidence="17">
    <location>
        <begin position="153"/>
        <end position="233"/>
    </location>
</feature>
<proteinExistence type="inferred from homology"/>
<dbReference type="InterPro" id="IPR003715">
    <property type="entry name" value="Poly_export_N"/>
</dbReference>
<evidence type="ECO:0000256" key="10">
    <source>
        <dbReference type="ARBA" id="ARBA00023114"/>
    </source>
</evidence>